<organism evidence="1 2">
    <name type="scientific">Funneliformis mosseae</name>
    <name type="common">Endomycorrhizal fungus</name>
    <name type="synonym">Glomus mosseae</name>
    <dbReference type="NCBI Taxonomy" id="27381"/>
    <lineage>
        <taxon>Eukaryota</taxon>
        <taxon>Fungi</taxon>
        <taxon>Fungi incertae sedis</taxon>
        <taxon>Mucoromycota</taxon>
        <taxon>Glomeromycotina</taxon>
        <taxon>Glomeromycetes</taxon>
        <taxon>Glomerales</taxon>
        <taxon>Glomeraceae</taxon>
        <taxon>Funneliformis</taxon>
    </lineage>
</organism>
<protein>
    <submittedName>
        <fullName evidence="1">5743_t:CDS:1</fullName>
    </submittedName>
</protein>
<accession>A0A9N9DTG6</accession>
<dbReference type="SUPFAM" id="SSF52047">
    <property type="entry name" value="RNI-like"/>
    <property type="match status" value="1"/>
</dbReference>
<keyword evidence="2" id="KW-1185">Reference proteome</keyword>
<comment type="caution">
    <text evidence="1">The sequence shown here is derived from an EMBL/GenBank/DDBJ whole genome shotgun (WGS) entry which is preliminary data.</text>
</comment>
<name>A0A9N9DTG6_FUNMO</name>
<dbReference type="Proteomes" id="UP000789375">
    <property type="component" value="Unassembled WGS sequence"/>
</dbReference>
<sequence>MFIKGISKFSKKIRHCIEEGFMNHFHSLSFDWNDTEFNWIRYCTNKRSRNDDLDVEIRVKLTNHFHIIEKEIYKLLMGSCLIVKNLDTGNVMEHSETPMYYYYLTRTNVSLGNLTVLCCDSNIDHTFFHELAHACSLLQRLHIFNCNSDNPGLARLIEVQKNLKYLACLTDYDAEMLIVPPLEAIGSALITQVDSLVHFKFVYNLEFFLPLNILTELSSNLQRLDLINFNIDYGDSRSEQMYNNHKFEELLKLTTFSKLEVFKIGIINLDVAIKVIEQTEGNLSEVLLGYSDYNERYSASYIRAIYECCPKIQILSLGINKGDFKEFENLLIKCQQIQRIVIETYNFDDDHIKLILEILLKSSPKTLREIRISWRYCKTDLKSFLENWKDRVRITLYFFVENHYEKYYFDMNYSKVLDHFREVGVVKAYRYDEMYQNFYMLN</sequence>
<dbReference type="InterPro" id="IPR032675">
    <property type="entry name" value="LRR_dom_sf"/>
</dbReference>
<dbReference type="EMBL" id="CAJVPP010004299">
    <property type="protein sequence ID" value="CAG8647424.1"/>
    <property type="molecule type" value="Genomic_DNA"/>
</dbReference>
<proteinExistence type="predicted"/>
<reference evidence="1" key="1">
    <citation type="submission" date="2021-06" db="EMBL/GenBank/DDBJ databases">
        <authorList>
            <person name="Kallberg Y."/>
            <person name="Tangrot J."/>
            <person name="Rosling A."/>
        </authorList>
    </citation>
    <scope>NUCLEOTIDE SEQUENCE</scope>
    <source>
        <strain evidence="1">87-6 pot B 2015</strain>
    </source>
</reference>
<gene>
    <name evidence="1" type="ORF">FMOSSE_LOCUS11301</name>
</gene>
<evidence type="ECO:0000313" key="2">
    <source>
        <dbReference type="Proteomes" id="UP000789375"/>
    </source>
</evidence>
<dbReference type="AlphaFoldDB" id="A0A9N9DTG6"/>
<evidence type="ECO:0000313" key="1">
    <source>
        <dbReference type="EMBL" id="CAG8647424.1"/>
    </source>
</evidence>
<dbReference type="Gene3D" id="3.80.10.10">
    <property type="entry name" value="Ribonuclease Inhibitor"/>
    <property type="match status" value="1"/>
</dbReference>